<dbReference type="AlphaFoldDB" id="A0AAV8R9M2"/>
<organism evidence="2 3">
    <name type="scientific">Ensete ventricosum</name>
    <name type="common">Abyssinian banana</name>
    <name type="synonym">Musa ensete</name>
    <dbReference type="NCBI Taxonomy" id="4639"/>
    <lineage>
        <taxon>Eukaryota</taxon>
        <taxon>Viridiplantae</taxon>
        <taxon>Streptophyta</taxon>
        <taxon>Embryophyta</taxon>
        <taxon>Tracheophyta</taxon>
        <taxon>Spermatophyta</taxon>
        <taxon>Magnoliopsida</taxon>
        <taxon>Liliopsida</taxon>
        <taxon>Zingiberales</taxon>
        <taxon>Musaceae</taxon>
        <taxon>Ensete</taxon>
    </lineage>
</organism>
<evidence type="ECO:0000313" key="2">
    <source>
        <dbReference type="EMBL" id="KAJ8500858.1"/>
    </source>
</evidence>
<keyword evidence="1" id="KW-0732">Signal</keyword>
<dbReference type="PANTHER" id="PTHR36705">
    <property type="entry name" value="CLAVATA3/ESR (CLE)-RELATED PROTEIN 20"/>
    <property type="match status" value="1"/>
</dbReference>
<accession>A0AAV8R9M2</accession>
<protein>
    <submittedName>
        <fullName evidence="2">Uncharacterized protein</fullName>
    </submittedName>
</protein>
<reference evidence="2 3" key="1">
    <citation type="submission" date="2022-12" db="EMBL/GenBank/DDBJ databases">
        <title>Chromosome-scale assembly of the Ensete ventricosum genome.</title>
        <authorList>
            <person name="Dussert Y."/>
            <person name="Stocks J."/>
            <person name="Wendawek A."/>
            <person name="Woldeyes F."/>
            <person name="Nichols R.A."/>
            <person name="Borrell J.S."/>
        </authorList>
    </citation>
    <scope>NUCLEOTIDE SEQUENCE [LARGE SCALE GENOMIC DNA]</scope>
    <source>
        <strain evidence="3">cv. Maze</strain>
        <tissue evidence="2">Seeds</tissue>
    </source>
</reference>
<dbReference type="Proteomes" id="UP001222027">
    <property type="component" value="Unassembled WGS sequence"/>
</dbReference>
<evidence type="ECO:0000313" key="3">
    <source>
        <dbReference type="Proteomes" id="UP001222027"/>
    </source>
</evidence>
<proteinExistence type="predicted"/>
<keyword evidence="3" id="KW-1185">Reference proteome</keyword>
<evidence type="ECO:0000256" key="1">
    <source>
        <dbReference type="SAM" id="SignalP"/>
    </source>
</evidence>
<comment type="caution">
    <text evidence="2">The sequence shown here is derived from an EMBL/GenBank/DDBJ whole genome shotgun (WGS) entry which is preliminary data.</text>
</comment>
<dbReference type="PANTHER" id="PTHR36705:SF10">
    <property type="entry name" value="CLAVATA3_ESR (CLE)-RELATED PROTEIN 19"/>
    <property type="match status" value="1"/>
</dbReference>
<name>A0AAV8R9M2_ENSVE</name>
<gene>
    <name evidence="2" type="ORF">OPV22_011410</name>
</gene>
<feature type="signal peptide" evidence="1">
    <location>
        <begin position="1"/>
        <end position="27"/>
    </location>
</feature>
<dbReference type="EMBL" id="JAQQAF010000003">
    <property type="protein sequence ID" value="KAJ8500858.1"/>
    <property type="molecule type" value="Genomic_DNA"/>
</dbReference>
<feature type="chain" id="PRO_5043630969" evidence="1">
    <location>
        <begin position="28"/>
        <end position="122"/>
    </location>
</feature>
<sequence>MRKKGAPTALVTCLILVIAGIFSQGLAGEVHGNSGHATGVGKRPENRTEAARVATGGLHRCRSKKIRLCGLLVRAKQNDSTVDDDKRVVPTGPNPLHNRLQREGCKAQKPCALLCCMMFQLL</sequence>